<proteinExistence type="predicted"/>
<dbReference type="AlphaFoldDB" id="A0A2U8H295"/>
<reference evidence="1 2" key="1">
    <citation type="submission" date="2017-06" db="EMBL/GenBank/DDBJ databases">
        <title>Azoarcus sp. TSNA42 complete genome sequence.</title>
        <authorList>
            <person name="Woo J.-H."/>
            <person name="Kim H.-S."/>
        </authorList>
    </citation>
    <scope>NUCLEOTIDE SEQUENCE [LARGE SCALE GENOMIC DNA]</scope>
    <source>
        <strain evidence="1 2">TSNA42</strain>
    </source>
</reference>
<evidence type="ECO:0000313" key="1">
    <source>
        <dbReference type="EMBL" id="AWI80041.1"/>
    </source>
</evidence>
<sequence>MKAPKLLPWYARKAGVPIERANALWRKAVREATAETGWVGNSEYWGAANDIFLDLLEAEKETLCTPCVTPILRSQQRMWNMPLTAMEDMLKAMSTNWQRQTGIKPQKAA</sequence>
<gene>
    <name evidence="1" type="ORF">CEW87_12080</name>
</gene>
<accession>A0A2U8H295</accession>
<organism evidence="1 2">
    <name type="scientific">Parazoarcus communis</name>
    <dbReference type="NCBI Taxonomy" id="41977"/>
    <lineage>
        <taxon>Bacteria</taxon>
        <taxon>Pseudomonadati</taxon>
        <taxon>Pseudomonadota</taxon>
        <taxon>Betaproteobacteria</taxon>
        <taxon>Rhodocyclales</taxon>
        <taxon>Zoogloeaceae</taxon>
        <taxon>Parazoarcus</taxon>
    </lineage>
</organism>
<dbReference type="EMBL" id="CP022188">
    <property type="protein sequence ID" value="AWI80041.1"/>
    <property type="molecule type" value="Genomic_DNA"/>
</dbReference>
<protein>
    <submittedName>
        <fullName evidence="1">Uncharacterized protein</fullName>
    </submittedName>
</protein>
<dbReference type="RefSeq" id="WP_108973322.1">
    <property type="nucleotide sequence ID" value="NZ_CP022188.1"/>
</dbReference>
<dbReference type="OrthoDB" id="5297053at2"/>
<evidence type="ECO:0000313" key="2">
    <source>
        <dbReference type="Proteomes" id="UP000244902"/>
    </source>
</evidence>
<name>A0A2U8H295_9RHOO</name>
<dbReference type="Proteomes" id="UP000244902">
    <property type="component" value="Chromosome"/>
</dbReference>